<evidence type="ECO:0000313" key="3">
    <source>
        <dbReference type="EMBL" id="PWS35795.1"/>
    </source>
</evidence>
<keyword evidence="1" id="KW-0732">Signal</keyword>
<gene>
    <name evidence="3" type="ORF">DFH01_19650</name>
</gene>
<name>A0A317FAG3_9PROT</name>
<dbReference type="RefSeq" id="WP_109872161.1">
    <property type="nucleotide sequence ID" value="NZ_QGNA01000004.1"/>
</dbReference>
<comment type="caution">
    <text evidence="3">The sequence shown here is derived from an EMBL/GenBank/DDBJ whole genome shotgun (WGS) entry which is preliminary data.</text>
</comment>
<dbReference type="AlphaFoldDB" id="A0A317FAG3"/>
<feature type="signal peptide" evidence="1">
    <location>
        <begin position="1"/>
        <end position="30"/>
    </location>
</feature>
<protein>
    <recommendedName>
        <fullName evidence="2">Ice-binding protein C-terminal domain-containing protein</fullName>
    </recommendedName>
</protein>
<feature type="domain" description="Ice-binding protein C-terminal" evidence="2">
    <location>
        <begin position="197"/>
        <end position="220"/>
    </location>
</feature>
<organism evidence="3 4">
    <name type="scientific">Falsiroseomonas bella</name>
    <dbReference type="NCBI Taxonomy" id="2184016"/>
    <lineage>
        <taxon>Bacteria</taxon>
        <taxon>Pseudomonadati</taxon>
        <taxon>Pseudomonadota</taxon>
        <taxon>Alphaproteobacteria</taxon>
        <taxon>Acetobacterales</taxon>
        <taxon>Roseomonadaceae</taxon>
        <taxon>Falsiroseomonas</taxon>
    </lineage>
</organism>
<evidence type="ECO:0000313" key="4">
    <source>
        <dbReference type="Proteomes" id="UP000245765"/>
    </source>
</evidence>
<keyword evidence="4" id="KW-1185">Reference proteome</keyword>
<reference evidence="4" key="1">
    <citation type="submission" date="2018-05" db="EMBL/GenBank/DDBJ databases">
        <authorList>
            <person name="Du Z."/>
            <person name="Wang X."/>
        </authorList>
    </citation>
    <scope>NUCLEOTIDE SEQUENCE [LARGE SCALE GENOMIC DNA]</scope>
    <source>
        <strain evidence="4">CQN31</strain>
    </source>
</reference>
<proteinExistence type="predicted"/>
<dbReference type="Proteomes" id="UP000245765">
    <property type="component" value="Unassembled WGS sequence"/>
</dbReference>
<evidence type="ECO:0000256" key="1">
    <source>
        <dbReference type="SAM" id="SignalP"/>
    </source>
</evidence>
<feature type="chain" id="PRO_5016315164" description="Ice-binding protein C-terminal domain-containing protein" evidence="1">
    <location>
        <begin position="31"/>
        <end position="224"/>
    </location>
</feature>
<dbReference type="Pfam" id="PF07589">
    <property type="entry name" value="PEP-CTERM"/>
    <property type="match status" value="1"/>
</dbReference>
<dbReference type="EMBL" id="QGNA01000004">
    <property type="protein sequence ID" value="PWS35795.1"/>
    <property type="molecule type" value="Genomic_DNA"/>
</dbReference>
<dbReference type="NCBIfam" id="TIGR02595">
    <property type="entry name" value="PEP_CTERM"/>
    <property type="match status" value="1"/>
</dbReference>
<dbReference type="OrthoDB" id="8692689at2"/>
<evidence type="ECO:0000259" key="2">
    <source>
        <dbReference type="Pfam" id="PF07589"/>
    </source>
</evidence>
<sequence length="224" mass="23164">MSFKALLRSTAIAGAFALSAPFWMSGAAQAAVCSTSDVDLTIDYPPPVTYSPTSCENNILTGNNPGDIESSFNDIFGPGFVYLDKTDAPESSGIGGISFSVAANVGATSGSWTVTWVDNDTSTDPNLPAYFDLGVVLKGGSADDAAYLFEDVLIPDGPNVGTGTFEITFLNNGGQTPALSYFALLGRVSGEEPPPIPAPEPASLALFGAGLVGLGALTRRRRRV</sequence>
<dbReference type="InterPro" id="IPR013424">
    <property type="entry name" value="Ice-binding_C"/>
</dbReference>
<accession>A0A317FAG3</accession>